<dbReference type="InterPro" id="IPR040198">
    <property type="entry name" value="Fido_containing"/>
</dbReference>
<accession>A0A0F8Y642</accession>
<dbReference type="InterPro" id="IPR025758">
    <property type="entry name" value="Fic/DOC_N"/>
</dbReference>
<dbReference type="PANTHER" id="PTHR13504">
    <property type="entry name" value="FIDO DOMAIN-CONTAINING PROTEIN DDB_G0283145"/>
    <property type="match status" value="1"/>
</dbReference>
<proteinExistence type="predicted"/>
<sequence length="318" mass="36218">SPYIRREAVSSSKIEGTQSSMSDLFIYEASARKVSRFSDTQEVHNYVSTMAEGVKLLQELPISTRFICNLHKTLLEGVRGEHGTPGELRQSQNWIGPPGCMLNDAAYVPPPLEELGNVLGEWEKYVNSAPNEQMLLQAALMHYQFEAIHPFIDGNGRIGRLLVTLFLMQKGLLSHPLLYLSEFFEKHRQDYYRLLLAVSQKGAWEEWCKFFFRGVIQMSEDALENSILLLELHDIYCEKLHDAKRVPEITHRLLDEIFMSPVISISNLSRKWETAYTSVKAGVVALEKLGILKEITGRGRGRMYASPEVMFFLTGESI</sequence>
<dbReference type="InterPro" id="IPR003812">
    <property type="entry name" value="Fido"/>
</dbReference>
<name>A0A0F8Y642_9ZZZZ</name>
<dbReference type="AlphaFoldDB" id="A0A0F8Y642"/>
<feature type="domain" description="Fido" evidence="1">
    <location>
        <begin position="62"/>
        <end position="213"/>
    </location>
</feature>
<dbReference type="PROSITE" id="PS51459">
    <property type="entry name" value="FIDO"/>
    <property type="match status" value="1"/>
</dbReference>
<evidence type="ECO:0000313" key="2">
    <source>
        <dbReference type="EMBL" id="KKK49644.1"/>
    </source>
</evidence>
<reference evidence="2" key="1">
    <citation type="journal article" date="2015" name="Nature">
        <title>Complex archaea that bridge the gap between prokaryotes and eukaryotes.</title>
        <authorList>
            <person name="Spang A."/>
            <person name="Saw J.H."/>
            <person name="Jorgensen S.L."/>
            <person name="Zaremba-Niedzwiedzka K."/>
            <person name="Martijn J."/>
            <person name="Lind A.E."/>
            <person name="van Eijk R."/>
            <person name="Schleper C."/>
            <person name="Guy L."/>
            <person name="Ettema T.J."/>
        </authorList>
    </citation>
    <scope>NUCLEOTIDE SEQUENCE</scope>
</reference>
<dbReference type="PANTHER" id="PTHR13504:SF38">
    <property type="entry name" value="FIDO DOMAIN-CONTAINING PROTEIN"/>
    <property type="match status" value="1"/>
</dbReference>
<dbReference type="Pfam" id="PF02661">
    <property type="entry name" value="Fic"/>
    <property type="match status" value="1"/>
</dbReference>
<evidence type="ECO:0000259" key="1">
    <source>
        <dbReference type="PROSITE" id="PS51459"/>
    </source>
</evidence>
<gene>
    <name evidence="2" type="ORF">LCGC14_3132990</name>
</gene>
<dbReference type="SUPFAM" id="SSF140931">
    <property type="entry name" value="Fic-like"/>
    <property type="match status" value="1"/>
</dbReference>
<dbReference type="EMBL" id="LAZR01068432">
    <property type="protein sequence ID" value="KKK49644.1"/>
    <property type="molecule type" value="Genomic_DNA"/>
</dbReference>
<protein>
    <recommendedName>
        <fullName evidence="1">Fido domain-containing protein</fullName>
    </recommendedName>
</protein>
<dbReference type="Gene3D" id="1.10.3290.10">
    <property type="entry name" value="Fido-like domain"/>
    <property type="match status" value="1"/>
</dbReference>
<feature type="non-terminal residue" evidence="2">
    <location>
        <position position="1"/>
    </location>
</feature>
<dbReference type="InterPro" id="IPR036597">
    <property type="entry name" value="Fido-like_dom_sf"/>
</dbReference>
<comment type="caution">
    <text evidence="2">The sequence shown here is derived from an EMBL/GenBank/DDBJ whole genome shotgun (WGS) entry which is preliminary data.</text>
</comment>
<organism evidence="2">
    <name type="scientific">marine sediment metagenome</name>
    <dbReference type="NCBI Taxonomy" id="412755"/>
    <lineage>
        <taxon>unclassified sequences</taxon>
        <taxon>metagenomes</taxon>
        <taxon>ecological metagenomes</taxon>
    </lineage>
</organism>
<dbReference type="Pfam" id="PF13784">
    <property type="entry name" value="Fic_N"/>
    <property type="match status" value="1"/>
</dbReference>